<dbReference type="OrthoDB" id="610388at2"/>
<keyword evidence="2" id="KW-0604">Photosystem II</keyword>
<dbReference type="InterPro" id="IPR007110">
    <property type="entry name" value="Ig-like_dom"/>
</dbReference>
<evidence type="ECO:0000313" key="6">
    <source>
        <dbReference type="Proteomes" id="UP000295706"/>
    </source>
</evidence>
<gene>
    <name evidence="5" type="ORF">EZE20_15780</name>
</gene>
<feature type="chain" id="PRO_5020591584" evidence="3">
    <location>
        <begin position="24"/>
        <end position="1140"/>
    </location>
</feature>
<dbReference type="GO" id="GO:0015979">
    <property type="term" value="P:photosynthesis"/>
    <property type="evidence" value="ECO:0007669"/>
    <property type="project" value="UniProtKB-KW"/>
</dbReference>
<dbReference type="Gene3D" id="2.130.10.10">
    <property type="entry name" value="YVTN repeat-like/Quinoprotein amine dehydrogenase"/>
    <property type="match status" value="3"/>
</dbReference>
<evidence type="ECO:0000313" key="5">
    <source>
        <dbReference type="EMBL" id="TDB63751.1"/>
    </source>
</evidence>
<feature type="domain" description="Ig-like" evidence="4">
    <location>
        <begin position="820"/>
        <end position="930"/>
    </location>
</feature>
<dbReference type="InterPro" id="IPR013783">
    <property type="entry name" value="Ig-like_fold"/>
</dbReference>
<evidence type="ECO:0000256" key="1">
    <source>
        <dbReference type="ARBA" id="ARBA00022531"/>
    </source>
</evidence>
<dbReference type="Proteomes" id="UP000295706">
    <property type="component" value="Unassembled WGS sequence"/>
</dbReference>
<keyword evidence="1" id="KW-0602">Photosynthesis</keyword>
<dbReference type="SUPFAM" id="SSF48726">
    <property type="entry name" value="Immunoglobulin"/>
    <property type="match status" value="1"/>
</dbReference>
<evidence type="ECO:0000259" key="4">
    <source>
        <dbReference type="PROSITE" id="PS50835"/>
    </source>
</evidence>
<reference evidence="5 6" key="1">
    <citation type="submission" date="2019-02" db="EMBL/GenBank/DDBJ databases">
        <title>Arundinibacter roseus gen. nov., sp. nov., a new member of the family Cytophagaceae.</title>
        <authorList>
            <person name="Szuroczki S."/>
            <person name="Khayer B."/>
            <person name="Sproer C."/>
            <person name="Toumi M."/>
            <person name="Szabo A."/>
            <person name="Felfoldi T."/>
            <person name="Schumann P."/>
            <person name="Toth E."/>
        </authorList>
    </citation>
    <scope>NUCLEOTIDE SEQUENCE [LARGE SCALE GENOMIC DNA]</scope>
    <source>
        <strain evidence="5 6">DMA-k-7a</strain>
    </source>
</reference>
<keyword evidence="6" id="KW-1185">Reference proteome</keyword>
<dbReference type="RefSeq" id="WP_132119366.1">
    <property type="nucleotide sequence ID" value="NZ_SMJU01000009.1"/>
</dbReference>
<dbReference type="Gene3D" id="2.60.40.10">
    <property type="entry name" value="Immunoglobulins"/>
    <property type="match status" value="4"/>
</dbReference>
<sequence length="1140" mass="122963">MKVYLHTLLTISLFAVVTLPSFAQVDPNCKPSVEVGKNSFCEDDTTQLRVEPTPNTTYRWIQDTSFIAGANTNTLVVNKSGTYRLETVRKEEAWTWGMAGGPDSDLNDIQFLGNTGWIVGNYGLLLKTTDGLSWDTIRTNRQDHLTALSFVNTQIGWIGGASGLLLKSTNGGTTWAKVNIPVSGTIQEIKFLNENTGFVLADRRLFKTINGGIAWSELILPDPNLTNFTFVNANVGWIALGNQLYKTDNGGTSWQLNYTAESSCTQGVQRIFALNTATCWVEFITCSQVTNFPTQVARTLDGGQTWSKHSIRIPATFPALSTFNVSDLFFTDSQTGYAVGQLYKRVFAQYGVSGGGIFQTKDGGQTWLLIYENVSNGYPRSIAFSSSSQGYVVGSGGLMLRVADSDSISTPFPERTFLPLHTVGGTPQRVFAAGGTPRRTESGVHPDSKAVTLTMEAGMPWVKNETQVNIPGGNFLISNGYTVRQIKFKNNQFGWRVGFGVLATTTNGGETWQTLFGNTQPPTFVIDKAYFQTVNSGFYISRDPAFGGASLYRFSGASRTPVPISYIDTPDNNTGMLDLQFINDNVGFITTSNGKLIKTIDGGNSWSVQLVRAGKSLQRCFFVNDRIGWVISNDGVILKTQNGGQSWTQQTSGVSTSLNGIYFLSEQVGYIVGVEGLILKTNDGGSSWIRQTTDTRNTLNDVSFTDANTGWIVGEKGTVLKLTVNECRSISDPVVIKVNPKPQATITADGPTIICEGLSLMLFAPRGNGYTYQWFRNNAPVATGIQFAATQSGTYSVVVRNAEGCENQSNSITVTASPRPILSLVPPKDNTLCEGKSLEISVQSNVPNVSYEWFRNGVSIGNANAANVVTAESGTYQVKATTQAGCTSFSDTVVILPAYKINLLAEGSTTICEGQTVDLKVQSTSSASITNYQWFRDGTAISGATTDTFAANQGGNYSLETVDSKGCKTISEPLPIEVTSRPAQPVITAGNSITLVSSAERGNQWFLNTNAISGATGNEYDPAESGSYTVQVTENGCQSPMSVAYVFTITSLDELPGLATVNVFPNPTQAEVYVSLKDLSGPVAIEILSLSGQQLRVQYIASTAQRSNIPLDVKGLASGTYLVKVRAGTFSKVSKVVLNR</sequence>
<proteinExistence type="predicted"/>
<dbReference type="NCBIfam" id="TIGR04183">
    <property type="entry name" value="Por_Secre_tail"/>
    <property type="match status" value="1"/>
</dbReference>
<dbReference type="SUPFAM" id="SSF110296">
    <property type="entry name" value="Oligoxyloglucan reducing end-specific cellobiohydrolase"/>
    <property type="match status" value="3"/>
</dbReference>
<dbReference type="PANTHER" id="PTHR47199:SF2">
    <property type="entry name" value="PHOTOSYSTEM II STABILITY_ASSEMBLY FACTOR HCF136, CHLOROPLASTIC"/>
    <property type="match status" value="1"/>
</dbReference>
<protein>
    <submittedName>
        <fullName evidence="5">T9SS type A sorting domain-containing protein</fullName>
    </submittedName>
</protein>
<dbReference type="PROSITE" id="PS50835">
    <property type="entry name" value="IG_LIKE"/>
    <property type="match status" value="2"/>
</dbReference>
<dbReference type="EMBL" id="SMJU01000009">
    <property type="protein sequence ID" value="TDB63751.1"/>
    <property type="molecule type" value="Genomic_DNA"/>
</dbReference>
<comment type="caution">
    <text evidence="5">The sequence shown here is derived from an EMBL/GenBank/DDBJ whole genome shotgun (WGS) entry which is preliminary data.</text>
</comment>
<dbReference type="InterPro" id="IPR015943">
    <property type="entry name" value="WD40/YVTN_repeat-like_dom_sf"/>
</dbReference>
<accession>A0A4R4KBB0</accession>
<name>A0A4R4KBB0_9BACT</name>
<dbReference type="InterPro" id="IPR028203">
    <property type="entry name" value="PSII_CF48-like_dom"/>
</dbReference>
<dbReference type="AlphaFoldDB" id="A0A4R4KBB0"/>
<dbReference type="Pfam" id="PF14870">
    <property type="entry name" value="PSII_BNR"/>
    <property type="match status" value="3"/>
</dbReference>
<keyword evidence="3" id="KW-0732">Signal</keyword>
<dbReference type="InterPro" id="IPR036179">
    <property type="entry name" value="Ig-like_dom_sf"/>
</dbReference>
<dbReference type="Pfam" id="PF18962">
    <property type="entry name" value="Por_Secre_tail"/>
    <property type="match status" value="1"/>
</dbReference>
<evidence type="ECO:0000256" key="3">
    <source>
        <dbReference type="SAM" id="SignalP"/>
    </source>
</evidence>
<evidence type="ECO:0000256" key="2">
    <source>
        <dbReference type="ARBA" id="ARBA00023276"/>
    </source>
</evidence>
<feature type="domain" description="Ig-like" evidence="4">
    <location>
        <begin position="733"/>
        <end position="813"/>
    </location>
</feature>
<dbReference type="PANTHER" id="PTHR47199">
    <property type="entry name" value="PHOTOSYSTEM II STABILITY/ASSEMBLY FACTOR HCF136, CHLOROPLASTIC"/>
    <property type="match status" value="1"/>
</dbReference>
<dbReference type="GO" id="GO:0009523">
    <property type="term" value="C:photosystem II"/>
    <property type="evidence" value="ECO:0007669"/>
    <property type="project" value="UniProtKB-KW"/>
</dbReference>
<dbReference type="InterPro" id="IPR026444">
    <property type="entry name" value="Secre_tail"/>
</dbReference>
<feature type="signal peptide" evidence="3">
    <location>
        <begin position="1"/>
        <end position="23"/>
    </location>
</feature>
<organism evidence="5 6">
    <name type="scientific">Arundinibacter roseus</name>
    <dbReference type="NCBI Taxonomy" id="2070510"/>
    <lineage>
        <taxon>Bacteria</taxon>
        <taxon>Pseudomonadati</taxon>
        <taxon>Bacteroidota</taxon>
        <taxon>Cytophagia</taxon>
        <taxon>Cytophagales</taxon>
        <taxon>Spirosomataceae</taxon>
        <taxon>Arundinibacter</taxon>
    </lineage>
</organism>